<dbReference type="AlphaFoldDB" id="A0A129CVG7"/>
<dbReference type="PANTHER" id="PTHR43530:SF1">
    <property type="entry name" value="QUEUINE TRNA-RIBOSYLTRANSFERASE CATALYTIC SUBUNIT 1"/>
    <property type="match status" value="1"/>
</dbReference>
<dbReference type="InterPro" id="IPR002616">
    <property type="entry name" value="tRNA_ribo_trans-like"/>
</dbReference>
<evidence type="ECO:0000313" key="4">
    <source>
        <dbReference type="EMBL" id="MCZ4719994.1"/>
    </source>
</evidence>
<dbReference type="RefSeq" id="WP_011214251.1">
    <property type="nucleotide sequence ID" value="NZ_BBUJ01000018.1"/>
</dbReference>
<evidence type="ECO:0000313" key="5">
    <source>
        <dbReference type="EMBL" id="STX80179.1"/>
    </source>
</evidence>
<reference evidence="5 6" key="2">
    <citation type="submission" date="2018-06" db="EMBL/GenBank/DDBJ databases">
        <authorList>
            <consortium name="Pathogen Informatics"/>
            <person name="Doyle S."/>
        </authorList>
    </citation>
    <scope>NUCLEOTIDE SEQUENCE [LARGE SCALE GENOMIC DNA]</scope>
    <source>
        <strain evidence="5 6">NCTC12000</strain>
    </source>
</reference>
<evidence type="ECO:0000313" key="6">
    <source>
        <dbReference type="Proteomes" id="UP000254631"/>
    </source>
</evidence>
<feature type="domain" description="tRNA-guanine(15) transglycosylase-like" evidence="2">
    <location>
        <begin position="202"/>
        <end position="275"/>
    </location>
</feature>
<dbReference type="Proteomes" id="UP000254631">
    <property type="component" value="Unassembled WGS sequence"/>
</dbReference>
<dbReference type="Pfam" id="PF01702">
    <property type="entry name" value="TGT"/>
    <property type="match status" value="1"/>
</dbReference>
<dbReference type="GO" id="GO:0006400">
    <property type="term" value="P:tRNA modification"/>
    <property type="evidence" value="ECO:0007669"/>
    <property type="project" value="InterPro"/>
</dbReference>
<proteinExistence type="predicted"/>
<reference evidence="4" key="4">
    <citation type="submission" date="2022-12" db="EMBL/GenBank/DDBJ databases">
        <title>Comparative genomics of Legionella pneumophila isolates from the West Bank and Germany support molecular epidemiology of Legionnaires disease.</title>
        <authorList>
            <person name="Zayed A.R."/>
            <person name="Bitar D.M."/>
            <person name="Steinert M."/>
            <person name="Lueck C."/>
            <person name="Brettar I."/>
            <person name="Hoefle M.G."/>
            <person name="Bunk B."/>
        </authorList>
    </citation>
    <scope>NUCLEOTIDE SEQUENCE</scope>
    <source>
        <strain evidence="4">H23</strain>
    </source>
</reference>
<organism evidence="5 6">
    <name type="scientific">Legionella pneumophila</name>
    <dbReference type="NCBI Taxonomy" id="446"/>
    <lineage>
        <taxon>Bacteria</taxon>
        <taxon>Pseudomonadati</taxon>
        <taxon>Pseudomonadota</taxon>
        <taxon>Gammaproteobacteria</taxon>
        <taxon>Legionellales</taxon>
        <taxon>Legionellaceae</taxon>
        <taxon>Legionella</taxon>
    </lineage>
</organism>
<protein>
    <submittedName>
        <fullName evidence="5">Queuine tRNA-ribosyltransferase</fullName>
        <ecNumber evidence="5">2.4.2.29</ecNumber>
    </submittedName>
</protein>
<dbReference type="GO" id="GO:0005829">
    <property type="term" value="C:cytosol"/>
    <property type="evidence" value="ECO:0007669"/>
    <property type="project" value="TreeGrafter"/>
</dbReference>
<dbReference type="eggNOG" id="COG0343">
    <property type="taxonomic scope" value="Bacteria"/>
</dbReference>
<reference evidence="3" key="1">
    <citation type="journal article" date="2018" name="Genome Biol.">
        <title>SKESA: strategic k-mer extension for scrupulous assemblies.</title>
        <authorList>
            <person name="Souvorov A."/>
            <person name="Agarwala R."/>
            <person name="Lipman D.J."/>
        </authorList>
    </citation>
    <scope>NUCLEOTIDE SEQUENCE</scope>
    <source>
        <strain evidence="3">D3612</strain>
    </source>
</reference>
<name>A0A129CVG7_LEGPN</name>
<keyword evidence="5" id="KW-0808">Transferase</keyword>
<keyword evidence="5" id="KW-0328">Glycosyltransferase</keyword>
<evidence type="ECO:0000259" key="2">
    <source>
        <dbReference type="Pfam" id="PF01702"/>
    </source>
</evidence>
<sequence>MLSTNQNFVPVLNTEAGLCLTAANWQEIKITIASCYLDLLLLKPGYSLLKNITDFTKYLGWSGHLILNASRLVSDKNGMVVLISPYDGSRIKLTNSELVHLILHIKPVAVLLPETLVNGFSGLWEQWDDTIFPFLSAKQLETLQVPGKHGVYFNFSEAKYHDDFLSQLQKWSELPLYVSGPIGADLIEDLNRKKSILIESDEPAKNAMRGIVYGREGNVDLTDESQAFNFQLIDENCSCPTCSAQLTRAYLHHLLANTPLLCQRFLIQHNAYYVQGN</sequence>
<keyword evidence="1" id="KW-0862">Zinc</keyword>
<dbReference type="PANTHER" id="PTHR43530">
    <property type="entry name" value="QUEUINE TRNA-RIBOSYLTRANSFERASE CATALYTIC SUBUNIT 1"/>
    <property type="match status" value="1"/>
</dbReference>
<evidence type="ECO:0000256" key="1">
    <source>
        <dbReference type="ARBA" id="ARBA00022833"/>
    </source>
</evidence>
<dbReference type="EC" id="2.4.2.29" evidence="5"/>
<dbReference type="Proteomes" id="UP001071279">
    <property type="component" value="Unassembled WGS sequence"/>
</dbReference>
<dbReference type="EMBL" id="DACSEI010000007">
    <property type="protein sequence ID" value="HAT1595801.1"/>
    <property type="molecule type" value="Genomic_DNA"/>
</dbReference>
<dbReference type="EMBL" id="JAPXIC010000080">
    <property type="protein sequence ID" value="MCZ4719994.1"/>
    <property type="molecule type" value="Genomic_DNA"/>
</dbReference>
<dbReference type="OMA" id="KWSEFPL"/>
<evidence type="ECO:0000313" key="3">
    <source>
        <dbReference type="EMBL" id="HAT1595801.1"/>
    </source>
</evidence>
<dbReference type="InterPro" id="IPR036511">
    <property type="entry name" value="TGT-like_sf"/>
</dbReference>
<dbReference type="EMBL" id="UGOL01000001">
    <property type="protein sequence ID" value="STX80179.1"/>
    <property type="molecule type" value="Genomic_DNA"/>
</dbReference>
<dbReference type="GO" id="GO:0008479">
    <property type="term" value="F:tRNA-guanosine(34) queuine transglycosylase activity"/>
    <property type="evidence" value="ECO:0007669"/>
    <property type="project" value="TreeGrafter"/>
</dbReference>
<dbReference type="Gene3D" id="3.20.20.105">
    <property type="entry name" value="Queuine tRNA-ribosyltransferase-like"/>
    <property type="match status" value="2"/>
</dbReference>
<gene>
    <name evidence="5" type="primary">tgt_1</name>
    <name evidence="3" type="ORF">I8Y58_001011</name>
    <name evidence="5" type="ORF">NCTC12000_02187</name>
    <name evidence="4" type="ORF">O6C86_12330</name>
</gene>
<reference evidence="3" key="3">
    <citation type="submission" date="2020-11" db="EMBL/GenBank/DDBJ databases">
        <authorList>
            <consortium name="NCBI Pathogen Detection Project"/>
        </authorList>
    </citation>
    <scope>NUCLEOTIDE SEQUENCE</scope>
    <source>
        <strain evidence="3">D3612</strain>
    </source>
</reference>
<dbReference type="Proteomes" id="UP000861567">
    <property type="component" value="Unassembled WGS sequence"/>
</dbReference>
<accession>A0A129CVG7</accession>
<dbReference type="SUPFAM" id="SSF51713">
    <property type="entry name" value="tRNA-guanine transglycosylase"/>
    <property type="match status" value="1"/>
</dbReference>